<protein>
    <submittedName>
        <fullName evidence="1">Uncharacterized protein</fullName>
    </submittedName>
</protein>
<dbReference type="EMBL" id="BK016254">
    <property type="protein sequence ID" value="DAG05308.1"/>
    <property type="molecule type" value="Genomic_DNA"/>
</dbReference>
<sequence length="97" mass="10931">MSSKKNEAVKLMEKIVFKAWKLTQGSNVGVGFELSPLDNSFCIKIYPKEADCDGGYDVDIDGSYYIDGNGKEIRGLYTPVEITKENRLAILEKLKEY</sequence>
<evidence type="ECO:0000313" key="1">
    <source>
        <dbReference type="EMBL" id="DAG05308.1"/>
    </source>
</evidence>
<reference evidence="1" key="1">
    <citation type="journal article" date="2021" name="Proc. Natl. Acad. Sci. U.S.A.">
        <title>A Catalog of Tens of Thousands of Viruses from Human Metagenomes Reveals Hidden Associations with Chronic Diseases.</title>
        <authorList>
            <person name="Tisza M.J."/>
            <person name="Buck C.B."/>
        </authorList>
    </citation>
    <scope>NUCLEOTIDE SEQUENCE</scope>
    <source>
        <strain evidence="1">Ctbxa26</strain>
    </source>
</reference>
<organism evidence="1">
    <name type="scientific">Siphoviridae sp. ctbxa26</name>
    <dbReference type="NCBI Taxonomy" id="2825568"/>
    <lineage>
        <taxon>Viruses</taxon>
        <taxon>Duplodnaviria</taxon>
        <taxon>Heunggongvirae</taxon>
        <taxon>Uroviricota</taxon>
        <taxon>Caudoviricetes</taxon>
    </lineage>
</organism>
<name>A0A8S5VF08_9CAUD</name>
<accession>A0A8S5VF08</accession>
<proteinExistence type="predicted"/>